<dbReference type="PANTHER" id="PTHR43213:SF5">
    <property type="entry name" value="BIFUNCTIONAL DTTP_UTP PYROPHOSPHATASE_METHYLTRANSFERASE PROTEIN-RELATED"/>
    <property type="match status" value="1"/>
</dbReference>
<evidence type="ECO:0000256" key="1">
    <source>
        <dbReference type="ARBA" id="ARBA00001968"/>
    </source>
</evidence>
<comment type="cofactor">
    <cofactor evidence="1">
        <name>a divalent metal cation</name>
        <dbReference type="ChEBI" id="CHEBI:60240"/>
    </cofactor>
</comment>
<organism evidence="3">
    <name type="scientific">uncultured marine group II/III euryarchaeote AD1000_43_D04</name>
    <dbReference type="NCBI Taxonomy" id="1457771"/>
    <lineage>
        <taxon>Archaea</taxon>
        <taxon>Methanobacteriati</taxon>
        <taxon>Methanobacteriota</taxon>
        <taxon>environmental samples</taxon>
    </lineage>
</organism>
<dbReference type="AlphaFoldDB" id="A0A075FWU5"/>
<dbReference type="GO" id="GO:0047429">
    <property type="term" value="F:nucleoside triphosphate diphosphatase activity"/>
    <property type="evidence" value="ECO:0007669"/>
    <property type="project" value="InterPro"/>
</dbReference>
<dbReference type="Gene3D" id="3.90.950.10">
    <property type="match status" value="1"/>
</dbReference>
<keyword evidence="2" id="KW-0378">Hydrolase</keyword>
<proteinExistence type="predicted"/>
<evidence type="ECO:0000256" key="2">
    <source>
        <dbReference type="ARBA" id="ARBA00022801"/>
    </source>
</evidence>
<reference evidence="3" key="1">
    <citation type="journal article" date="2014" name="Genome Biol. Evol.">
        <title>Pangenome evidence for extensive interdomain horizontal transfer affecting lineage core and shell genes in uncultured planktonic thaumarchaeota and euryarchaeota.</title>
        <authorList>
            <person name="Deschamps P."/>
            <person name="Zivanovic Y."/>
            <person name="Moreira D."/>
            <person name="Rodriguez-Valera F."/>
            <person name="Lopez-Garcia P."/>
        </authorList>
    </citation>
    <scope>NUCLEOTIDE SEQUENCE</scope>
</reference>
<evidence type="ECO:0000313" key="3">
    <source>
        <dbReference type="EMBL" id="AIE94087.1"/>
    </source>
</evidence>
<protein>
    <submittedName>
        <fullName evidence="3">Putative maf-like nucleotide-binding protein</fullName>
    </submittedName>
</protein>
<dbReference type="PANTHER" id="PTHR43213">
    <property type="entry name" value="BIFUNCTIONAL DTTP/UTP PYROPHOSPHATASE/METHYLTRANSFERASE PROTEIN-RELATED"/>
    <property type="match status" value="1"/>
</dbReference>
<accession>A0A075FWU5</accession>
<dbReference type="Pfam" id="PF02545">
    <property type="entry name" value="Maf"/>
    <property type="match status" value="1"/>
</dbReference>
<dbReference type="SUPFAM" id="SSF52972">
    <property type="entry name" value="ITPase-like"/>
    <property type="match status" value="1"/>
</dbReference>
<dbReference type="InterPro" id="IPR003697">
    <property type="entry name" value="Maf-like"/>
</dbReference>
<dbReference type="InterPro" id="IPR029001">
    <property type="entry name" value="ITPase-like_fam"/>
</dbReference>
<name>A0A075FWU5_9EURY</name>
<dbReference type="EMBL" id="KF900413">
    <property type="protein sequence ID" value="AIE94087.1"/>
    <property type="molecule type" value="Genomic_DNA"/>
</dbReference>
<dbReference type="PIRSF" id="PIRSF006305">
    <property type="entry name" value="Maf"/>
    <property type="match status" value="1"/>
</dbReference>
<sequence>MASILLASASQRRNLWLSNLLDGSDCEVESCALSSPEPEPPGGLDVGLQTEVTCIAKVEAAVSEMAISGAIHDMVIVADTLVEDPEDPFVAMGKPDDVVAATAMLLRLSGRRHRVWSSTAVLWSPGTAREGTEVLHGGWSADIWTESAIVEFDDLPADTLAELILSDSWVGKAGAYDLAGQAGAYAALVEGHEVTVLGFASAAMDELLGELG</sequence>